<dbReference type="KEGG" id="wic:J056_002547"/>
<dbReference type="EMBL" id="KE007245">
    <property type="protein sequence ID" value="EOQ99032.1"/>
    <property type="molecule type" value="Genomic_DNA"/>
</dbReference>
<name>R9AA87_WALI9</name>
<gene>
    <name evidence="2" type="ORF">J056_002547</name>
</gene>
<evidence type="ECO:0008006" key="4">
    <source>
        <dbReference type="Google" id="ProtNLM"/>
    </source>
</evidence>
<evidence type="ECO:0000313" key="3">
    <source>
        <dbReference type="Proteomes" id="UP000014064"/>
    </source>
</evidence>
<feature type="compositionally biased region" description="Polar residues" evidence="1">
    <location>
        <begin position="112"/>
        <end position="140"/>
    </location>
</feature>
<evidence type="ECO:0000256" key="1">
    <source>
        <dbReference type="SAM" id="MobiDB-lite"/>
    </source>
</evidence>
<dbReference type="RefSeq" id="XP_009270087.1">
    <property type="nucleotide sequence ID" value="XM_009271812.1"/>
</dbReference>
<proteinExistence type="predicted"/>
<feature type="region of interest" description="Disordered" evidence="1">
    <location>
        <begin position="100"/>
        <end position="154"/>
    </location>
</feature>
<sequence length="154" mass="17281">MTWPRDTAIEINEEGLNIFDYPSEPGSFEGIKVSTEEDKVRVEEGGLSYIGHTKGEKDYNYCLEYDDDSGIVRIIPIKHEYTLQQLENVDDFLDKELLDGFQDISDEDDDPPQSSIPVTANTSSNTQPMSLNDYLGNTSNKEVDDVVSSSDESN</sequence>
<dbReference type="AlphaFoldDB" id="R9AA87"/>
<dbReference type="OMA" id="PIKHEYT"/>
<organism evidence="2 3">
    <name type="scientific">Wallemia ichthyophaga (strain EXF-994 / CBS 113033)</name>
    <dbReference type="NCBI Taxonomy" id="1299270"/>
    <lineage>
        <taxon>Eukaryota</taxon>
        <taxon>Fungi</taxon>
        <taxon>Dikarya</taxon>
        <taxon>Basidiomycota</taxon>
        <taxon>Wallemiomycotina</taxon>
        <taxon>Wallemiomycetes</taxon>
        <taxon>Wallemiales</taxon>
        <taxon>Wallemiaceae</taxon>
        <taxon>Wallemia</taxon>
    </lineage>
</organism>
<dbReference type="GeneID" id="20375499"/>
<dbReference type="Proteomes" id="UP000014064">
    <property type="component" value="Unassembled WGS sequence"/>
</dbReference>
<evidence type="ECO:0000313" key="2">
    <source>
        <dbReference type="EMBL" id="EOQ99032.1"/>
    </source>
</evidence>
<reference evidence="3" key="1">
    <citation type="journal article" date="2013" name="BMC Genomics">
        <title>Genome and transcriptome sequencing of the halophilic fungus Wallemia ichthyophaga: haloadaptations present and absent.</title>
        <authorList>
            <person name="Zajc J."/>
            <person name="Liu Y."/>
            <person name="Dai W."/>
            <person name="Yang Z."/>
            <person name="Hu J."/>
            <person name="Gostincar C."/>
            <person name="Gunde-Cimerman N."/>
        </authorList>
    </citation>
    <scope>NUCLEOTIDE SEQUENCE [LARGE SCALE GENOMIC DNA]</scope>
    <source>
        <strain evidence="3">EXF-994 / CBS 113033</strain>
    </source>
</reference>
<accession>R9AA87</accession>
<keyword evidence="3" id="KW-1185">Reference proteome</keyword>
<protein>
    <recommendedName>
        <fullName evidence="4">Transcription elongation factor Eaf N-terminal domain-containing protein</fullName>
    </recommendedName>
</protein>
<dbReference type="HOGENOM" id="CLU_1705623_0_0_1"/>